<dbReference type="PANTHER" id="PTHR10869">
    <property type="entry name" value="PROLYL 4-HYDROXYLASE ALPHA SUBUNIT"/>
    <property type="match status" value="1"/>
</dbReference>
<proteinExistence type="predicted"/>
<evidence type="ECO:0000256" key="2">
    <source>
        <dbReference type="ARBA" id="ARBA00022723"/>
    </source>
</evidence>
<dbReference type="SMART" id="SM00702">
    <property type="entry name" value="P4Hc"/>
    <property type="match status" value="1"/>
</dbReference>
<accession>A0A6H1QV37</accession>
<keyword evidence="5" id="KW-0408">Iron</keyword>
<dbReference type="PANTHER" id="PTHR10869:SF246">
    <property type="entry name" value="TRANSMEMBRANE PROLYL 4-HYDROXYLASE"/>
    <property type="match status" value="1"/>
</dbReference>
<dbReference type="GO" id="GO:0051213">
    <property type="term" value="F:dioxygenase activity"/>
    <property type="evidence" value="ECO:0007669"/>
    <property type="project" value="UniProtKB-KW"/>
</dbReference>
<evidence type="ECO:0000313" key="7">
    <source>
        <dbReference type="EMBL" id="QIZ31253.1"/>
    </source>
</evidence>
<evidence type="ECO:0000259" key="6">
    <source>
        <dbReference type="PROSITE" id="PS51471"/>
    </source>
</evidence>
<dbReference type="GO" id="GO:0031418">
    <property type="term" value="F:L-ascorbic acid binding"/>
    <property type="evidence" value="ECO:0007669"/>
    <property type="project" value="InterPro"/>
</dbReference>
<keyword evidence="3" id="KW-0223">Dioxygenase</keyword>
<dbReference type="Pfam" id="PF13640">
    <property type="entry name" value="2OG-FeII_Oxy_3"/>
    <property type="match status" value="1"/>
</dbReference>
<dbReference type="PROSITE" id="PS51471">
    <property type="entry name" value="FE2OG_OXY"/>
    <property type="match status" value="1"/>
</dbReference>
<keyword evidence="4" id="KW-0560">Oxidoreductase</keyword>
<dbReference type="Gene3D" id="2.60.120.620">
    <property type="entry name" value="q2cbj1_9rhob like domain"/>
    <property type="match status" value="1"/>
</dbReference>
<name>A0A6H1QV37_9PHYC</name>
<protein>
    <submittedName>
        <fullName evidence="7">2OG-Fe(II) oxygenase superfamily protein</fullName>
    </submittedName>
</protein>
<dbReference type="InterPro" id="IPR044862">
    <property type="entry name" value="Pro_4_hyd_alph_FE2OG_OXY"/>
</dbReference>
<dbReference type="InterPro" id="IPR005123">
    <property type="entry name" value="Oxoglu/Fe-dep_dioxygenase_dom"/>
</dbReference>
<evidence type="ECO:0000256" key="4">
    <source>
        <dbReference type="ARBA" id="ARBA00023002"/>
    </source>
</evidence>
<organism evidence="7">
    <name type="scientific">Ostreococcus mediterraneus virus 2</name>
    <dbReference type="NCBI Taxonomy" id="2726183"/>
    <lineage>
        <taxon>Viruses</taxon>
        <taxon>Varidnaviria</taxon>
        <taxon>Bamfordvirae</taxon>
        <taxon>Nucleocytoviricota</taxon>
        <taxon>Megaviricetes</taxon>
        <taxon>Algavirales</taxon>
        <taxon>Phycodnaviridae</taxon>
        <taxon>Prasinovirus</taxon>
    </lineage>
</organism>
<feature type="domain" description="Fe2OG dioxygenase" evidence="6">
    <location>
        <begin position="100"/>
        <end position="189"/>
    </location>
</feature>
<gene>
    <name evidence="7" type="ORF">orf00291</name>
</gene>
<dbReference type="GO" id="GO:0016705">
    <property type="term" value="F:oxidoreductase activity, acting on paired donors, with incorporation or reduction of molecular oxygen"/>
    <property type="evidence" value="ECO:0007669"/>
    <property type="project" value="InterPro"/>
</dbReference>
<evidence type="ECO:0000256" key="1">
    <source>
        <dbReference type="ARBA" id="ARBA00001961"/>
    </source>
</evidence>
<comment type="cofactor">
    <cofactor evidence="1">
        <name>L-ascorbate</name>
        <dbReference type="ChEBI" id="CHEBI:38290"/>
    </cofactor>
</comment>
<reference evidence="7" key="1">
    <citation type="journal article" date="2020" name="Sci. Adv.">
        <title>Virus-host coexistence in phytoplankton through the genomic lens.</title>
        <authorList>
            <person name="Yau S."/>
            <person name="Krasovec M."/>
            <person name="Benites L.F."/>
            <person name="Rombauts S."/>
            <person name="Groussin M."/>
            <person name="Vancaester E."/>
            <person name="Aury J.M."/>
            <person name="Derelle E."/>
            <person name="Desdevises Y."/>
            <person name="Escande M.L."/>
            <person name="Grimsley N."/>
            <person name="Guy J."/>
            <person name="Moreau H."/>
            <person name="Sanchez-Brosseau S."/>
            <person name="van de Peer Y."/>
            <person name="Vandepoele K."/>
            <person name="Gourbiere S."/>
            <person name="Piganeau G."/>
        </authorList>
    </citation>
    <scope>NUCLEOTIDE SEQUENCE</scope>
    <source>
        <strain evidence="7">OmV2</strain>
    </source>
</reference>
<evidence type="ECO:0000256" key="5">
    <source>
        <dbReference type="ARBA" id="ARBA00023004"/>
    </source>
</evidence>
<evidence type="ECO:0000256" key="3">
    <source>
        <dbReference type="ARBA" id="ARBA00022964"/>
    </source>
</evidence>
<keyword evidence="2" id="KW-0479">Metal-binding</keyword>
<dbReference type="EMBL" id="MN688676">
    <property type="protein sequence ID" value="QIZ31253.1"/>
    <property type="molecule type" value="Genomic_DNA"/>
</dbReference>
<sequence length="208" mass="23592">MEYILEIEDVLTKEFCEDVISRFEADENKMIGSTIGGINENIKRSIDLAISRHDVRKNWDDVVDKVGQCVNAGLSEYVRHVTNEGLDRCGAIERTMHDVTIGLPQIQKTEKNGFYTWHHDGDQNRIITYILYLNDVEDSLGGATEFLGGKKVQPKAGKLVLFPANYTYIHRGGKLKEGVKYILTNFCYVGKPIILHIPEQQVAKDEAY</sequence>
<dbReference type="InterPro" id="IPR045054">
    <property type="entry name" value="P4HA-like"/>
</dbReference>
<dbReference type="InterPro" id="IPR006620">
    <property type="entry name" value="Pro_4_hyd_alph"/>
</dbReference>
<dbReference type="GO" id="GO:0005506">
    <property type="term" value="F:iron ion binding"/>
    <property type="evidence" value="ECO:0007669"/>
    <property type="project" value="InterPro"/>
</dbReference>